<evidence type="ECO:0000256" key="5">
    <source>
        <dbReference type="ARBA" id="ARBA00023033"/>
    </source>
</evidence>
<dbReference type="InterPro" id="IPR050493">
    <property type="entry name" value="FAD-dep_Monooxygenase_BioMet"/>
</dbReference>
<dbReference type="PANTHER" id="PTHR13789:SF238">
    <property type="entry name" value="PUTATIVE (AFU_ORTHOLOGUE AFUA_2G01680)-RELATED"/>
    <property type="match status" value="1"/>
</dbReference>
<gene>
    <name evidence="7" type="ORF">EV356DRAFT_497047</name>
</gene>
<dbReference type="OrthoDB" id="16820at2759"/>
<dbReference type="EMBL" id="ML991885">
    <property type="protein sequence ID" value="KAF2228887.1"/>
    <property type="molecule type" value="Genomic_DNA"/>
</dbReference>
<evidence type="ECO:0000259" key="6">
    <source>
        <dbReference type="Pfam" id="PF01494"/>
    </source>
</evidence>
<reference evidence="7" key="1">
    <citation type="journal article" date="2020" name="Stud. Mycol.">
        <title>101 Dothideomycetes genomes: a test case for predicting lifestyles and emergence of pathogens.</title>
        <authorList>
            <person name="Haridas S."/>
            <person name="Albert R."/>
            <person name="Binder M."/>
            <person name="Bloem J."/>
            <person name="Labutti K."/>
            <person name="Salamov A."/>
            <person name="Andreopoulos B."/>
            <person name="Baker S."/>
            <person name="Barry K."/>
            <person name="Bills G."/>
            <person name="Bluhm B."/>
            <person name="Cannon C."/>
            <person name="Castanera R."/>
            <person name="Culley D."/>
            <person name="Daum C."/>
            <person name="Ezra D."/>
            <person name="Gonzalez J."/>
            <person name="Henrissat B."/>
            <person name="Kuo A."/>
            <person name="Liang C."/>
            <person name="Lipzen A."/>
            <person name="Lutzoni F."/>
            <person name="Magnuson J."/>
            <person name="Mondo S."/>
            <person name="Nolan M."/>
            <person name="Ohm R."/>
            <person name="Pangilinan J."/>
            <person name="Park H.-J."/>
            <person name="Ramirez L."/>
            <person name="Alfaro M."/>
            <person name="Sun H."/>
            <person name="Tritt A."/>
            <person name="Yoshinaga Y."/>
            <person name="Zwiers L.-H."/>
            <person name="Turgeon B."/>
            <person name="Goodwin S."/>
            <person name="Spatafora J."/>
            <person name="Crous P."/>
            <person name="Grigoriev I."/>
        </authorList>
    </citation>
    <scope>NUCLEOTIDE SEQUENCE</scope>
    <source>
        <strain evidence="7">Tuck. ex Michener</strain>
    </source>
</reference>
<dbReference type="Pfam" id="PF01494">
    <property type="entry name" value="FAD_binding_3"/>
    <property type="match status" value="1"/>
</dbReference>
<keyword evidence="4" id="KW-0560">Oxidoreductase</keyword>
<proteinExistence type="inferred from homology"/>
<dbReference type="SUPFAM" id="SSF51905">
    <property type="entry name" value="FAD/NAD(P)-binding domain"/>
    <property type="match status" value="1"/>
</dbReference>
<evidence type="ECO:0000256" key="1">
    <source>
        <dbReference type="ARBA" id="ARBA00007992"/>
    </source>
</evidence>
<keyword evidence="3" id="KW-0274">FAD</keyword>
<dbReference type="InterPro" id="IPR002938">
    <property type="entry name" value="FAD-bd"/>
</dbReference>
<dbReference type="PANTHER" id="PTHR13789">
    <property type="entry name" value="MONOOXYGENASE"/>
    <property type="match status" value="1"/>
</dbReference>
<name>A0A6A6GT81_VIRVR</name>
<evidence type="ECO:0000256" key="4">
    <source>
        <dbReference type="ARBA" id="ARBA00023002"/>
    </source>
</evidence>
<dbReference type="GO" id="GO:0071949">
    <property type="term" value="F:FAD binding"/>
    <property type="evidence" value="ECO:0007669"/>
    <property type="project" value="InterPro"/>
</dbReference>
<dbReference type="GO" id="GO:0004497">
    <property type="term" value="F:monooxygenase activity"/>
    <property type="evidence" value="ECO:0007669"/>
    <property type="project" value="UniProtKB-KW"/>
</dbReference>
<dbReference type="PRINTS" id="PR00420">
    <property type="entry name" value="RNGMNOXGNASE"/>
</dbReference>
<feature type="domain" description="FAD-binding" evidence="6">
    <location>
        <begin position="19"/>
        <end position="364"/>
    </location>
</feature>
<dbReference type="Gene3D" id="3.50.50.60">
    <property type="entry name" value="FAD/NAD(P)-binding domain"/>
    <property type="match status" value="1"/>
</dbReference>
<evidence type="ECO:0000256" key="2">
    <source>
        <dbReference type="ARBA" id="ARBA00022630"/>
    </source>
</evidence>
<accession>A0A6A6GT81</accession>
<keyword evidence="2" id="KW-0285">Flavoprotein</keyword>
<evidence type="ECO:0000256" key="3">
    <source>
        <dbReference type="ARBA" id="ARBA00022827"/>
    </source>
</evidence>
<dbReference type="InterPro" id="IPR036188">
    <property type="entry name" value="FAD/NAD-bd_sf"/>
</dbReference>
<organism evidence="7 8">
    <name type="scientific">Viridothelium virens</name>
    <name type="common">Speckled blister lichen</name>
    <name type="synonym">Trypethelium virens</name>
    <dbReference type="NCBI Taxonomy" id="1048519"/>
    <lineage>
        <taxon>Eukaryota</taxon>
        <taxon>Fungi</taxon>
        <taxon>Dikarya</taxon>
        <taxon>Ascomycota</taxon>
        <taxon>Pezizomycotina</taxon>
        <taxon>Dothideomycetes</taxon>
        <taxon>Dothideomycetes incertae sedis</taxon>
        <taxon>Trypetheliales</taxon>
        <taxon>Trypetheliaceae</taxon>
        <taxon>Viridothelium</taxon>
    </lineage>
</organism>
<dbReference type="FunFam" id="3.50.50.60:FF:000115">
    <property type="entry name" value="Salicylate hydroxylase, putative"/>
    <property type="match status" value="1"/>
</dbReference>
<keyword evidence="5" id="KW-0503">Monooxygenase</keyword>
<evidence type="ECO:0000313" key="7">
    <source>
        <dbReference type="EMBL" id="KAF2228887.1"/>
    </source>
</evidence>
<sequence length="434" mass="48338">MVGLNTVSDGDKPYQLHLVVIGAGLAGLSAAIATSFEGHRVTVLEKAPQLQEVGAGLQVTPNATRLLKRWGLYDELRRRAAAPSSLTVRRYDGSVVLAQEHSFQEKMQERYDAPFWDLHRADLQAALVGRAIELGVEIRLDSEVVDIDFSAATVTLKGGESVRGEVLLAADGLWSRSRSLFMQKTILPNPTGDLAWRIILNLEDLKDQELVEWVSKPTVNFWIGPHAHVVGYSVRGGEQFNLVLLSPDDLGKDLSRAEGNLDEMKKLFAAWDPILMKFLNCVQSVDKWKLMHCPTLDHWRNDKGTFVMAGDACHPMLPYLAQGANSSLEDGAVLGRLLGHVTHSADIPRATKLYEDLRKERGRSIALETFKQREAFHMPDGVEQQQRDAVFAAALISGPTAPFSSRWTCPTFQPWLYGYDAYADADRAFEAMRW</sequence>
<evidence type="ECO:0000313" key="8">
    <source>
        <dbReference type="Proteomes" id="UP000800092"/>
    </source>
</evidence>
<protein>
    <submittedName>
        <fullName evidence="7">FAD binding domain protein</fullName>
    </submittedName>
</protein>
<dbReference type="AlphaFoldDB" id="A0A6A6GT81"/>
<keyword evidence="8" id="KW-1185">Reference proteome</keyword>
<dbReference type="Proteomes" id="UP000800092">
    <property type="component" value="Unassembled WGS sequence"/>
</dbReference>
<dbReference type="SUPFAM" id="SSF54373">
    <property type="entry name" value="FAD-linked reductases, C-terminal domain"/>
    <property type="match status" value="1"/>
</dbReference>
<comment type="similarity">
    <text evidence="1">Belongs to the paxM FAD-dependent monooxygenase family.</text>
</comment>